<organism evidence="1 2">
    <name type="scientific">Panagrellus redivivus</name>
    <name type="common">Microworm</name>
    <dbReference type="NCBI Taxonomy" id="6233"/>
    <lineage>
        <taxon>Eukaryota</taxon>
        <taxon>Metazoa</taxon>
        <taxon>Ecdysozoa</taxon>
        <taxon>Nematoda</taxon>
        <taxon>Chromadorea</taxon>
        <taxon>Rhabditida</taxon>
        <taxon>Tylenchina</taxon>
        <taxon>Panagrolaimomorpha</taxon>
        <taxon>Panagrolaimoidea</taxon>
        <taxon>Panagrolaimidae</taxon>
        <taxon>Panagrellus</taxon>
    </lineage>
</organism>
<reference evidence="2" key="2">
    <citation type="submission" date="2020-10" db="UniProtKB">
        <authorList>
            <consortium name="WormBaseParasite"/>
        </authorList>
    </citation>
    <scope>IDENTIFICATION</scope>
</reference>
<accession>A0A7E4V424</accession>
<reference evidence="1" key="1">
    <citation type="journal article" date="2013" name="Genetics">
        <title>The draft genome and transcriptome of Panagrellus redivivus are shaped by the harsh demands of a free-living lifestyle.</title>
        <authorList>
            <person name="Srinivasan J."/>
            <person name="Dillman A.R."/>
            <person name="Macchietto M.G."/>
            <person name="Heikkinen L."/>
            <person name="Lakso M."/>
            <person name="Fracchia K.M."/>
            <person name="Antoshechkin I."/>
            <person name="Mortazavi A."/>
            <person name="Wong G."/>
            <person name="Sternberg P.W."/>
        </authorList>
    </citation>
    <scope>NUCLEOTIDE SEQUENCE [LARGE SCALE GENOMIC DNA]</scope>
    <source>
        <strain evidence="1">MT8872</strain>
    </source>
</reference>
<name>A0A7E4V424_PANRE</name>
<dbReference type="AlphaFoldDB" id="A0A7E4V424"/>
<dbReference type="WBParaSite" id="Pan_g16374.t1">
    <property type="protein sequence ID" value="Pan_g16374.t1"/>
    <property type="gene ID" value="Pan_g16374"/>
</dbReference>
<keyword evidence="1" id="KW-1185">Reference proteome</keyword>
<evidence type="ECO:0000313" key="1">
    <source>
        <dbReference type="Proteomes" id="UP000492821"/>
    </source>
</evidence>
<sequence length="93" mass="10261">MLLSAFESVRSVKKSKNGETIRKPFPLLSVCGYLSADIDGAYVFPDVSPGSVFRFLLDTDAQPACPVYIFEVVTDPSFIRFEPIITFAALSIH</sequence>
<dbReference type="Proteomes" id="UP000492821">
    <property type="component" value="Unassembled WGS sequence"/>
</dbReference>
<proteinExistence type="predicted"/>
<evidence type="ECO:0000313" key="2">
    <source>
        <dbReference type="WBParaSite" id="Pan_g16374.t1"/>
    </source>
</evidence>
<protein>
    <submittedName>
        <fullName evidence="2">UDENN domain-containing protein</fullName>
    </submittedName>
</protein>